<evidence type="ECO:0000256" key="1">
    <source>
        <dbReference type="SAM" id="SignalP"/>
    </source>
</evidence>
<protein>
    <recommendedName>
        <fullName evidence="4">Outer membrane protein beta-barrel domain-containing protein</fullName>
    </recommendedName>
</protein>
<keyword evidence="3" id="KW-1185">Reference proteome</keyword>
<organism evidence="2 3">
    <name type="scientific">Spirosoma linguale (strain ATCC 33905 / DSM 74 / LMG 10896 / Claus 1)</name>
    <dbReference type="NCBI Taxonomy" id="504472"/>
    <lineage>
        <taxon>Bacteria</taxon>
        <taxon>Pseudomonadati</taxon>
        <taxon>Bacteroidota</taxon>
        <taxon>Cytophagia</taxon>
        <taxon>Cytophagales</taxon>
        <taxon>Cytophagaceae</taxon>
        <taxon>Spirosoma</taxon>
    </lineage>
</organism>
<dbReference type="AlphaFoldDB" id="D2QQF0"/>
<dbReference type="HOGENOM" id="CLU_1389454_0_0_10"/>
<accession>D2QQF0</accession>
<dbReference type="RefSeq" id="WP_012928104.1">
    <property type="nucleotide sequence ID" value="NC_013730.1"/>
</dbReference>
<dbReference type="EMBL" id="CP001769">
    <property type="protein sequence ID" value="ADB39583.1"/>
    <property type="molecule type" value="Genomic_DNA"/>
</dbReference>
<evidence type="ECO:0000313" key="2">
    <source>
        <dbReference type="EMBL" id="ADB39583.1"/>
    </source>
</evidence>
<keyword evidence="1" id="KW-0732">Signal</keyword>
<name>D2QQF0_SPILD</name>
<feature type="signal peptide" evidence="1">
    <location>
        <begin position="1"/>
        <end position="20"/>
    </location>
</feature>
<proteinExistence type="predicted"/>
<sequence>MKLFSIVLATGLLISSVLYAQESPTREVGVRLTSFDSFGMVYKKKLDENTYRRYRLAFGNIGANFIRSNTMVAFSAGGAMGKEKRRNLTDKLQFIYGTELIASVGLNSSTSGSVTVDNGNGGVATYTGSSLLLVTPSVGIGFVLGAQYNFNPRWYISAELIPSVTASGTFGNGSSLYSIQAGFNSNSAGITGAYRF</sequence>
<reference evidence="2 3" key="1">
    <citation type="journal article" date="2010" name="Stand. Genomic Sci.">
        <title>Complete genome sequence of Spirosoma linguale type strain (1).</title>
        <authorList>
            <person name="Lail K."/>
            <person name="Sikorski J."/>
            <person name="Saunders E."/>
            <person name="Lapidus A."/>
            <person name="Glavina Del Rio T."/>
            <person name="Copeland A."/>
            <person name="Tice H."/>
            <person name="Cheng J.-F."/>
            <person name="Lucas S."/>
            <person name="Nolan M."/>
            <person name="Bruce D."/>
            <person name="Goodwin L."/>
            <person name="Pitluck S."/>
            <person name="Ivanova N."/>
            <person name="Mavromatis K."/>
            <person name="Ovchinnikova G."/>
            <person name="Pati A."/>
            <person name="Chen A."/>
            <person name="Palaniappan K."/>
            <person name="Land M."/>
            <person name="Hauser L."/>
            <person name="Chang Y.-J."/>
            <person name="Jeffries C.D."/>
            <person name="Chain P."/>
            <person name="Brettin T."/>
            <person name="Detter J.C."/>
            <person name="Schuetze A."/>
            <person name="Rohde M."/>
            <person name="Tindall B.J."/>
            <person name="Goeker M."/>
            <person name="Bristow J."/>
            <person name="Eisen J.A."/>
            <person name="Markowitz V."/>
            <person name="Hugenholtz P."/>
            <person name="Kyrpides N.C."/>
            <person name="Klenk H.-P."/>
            <person name="Chen F."/>
        </authorList>
    </citation>
    <scope>NUCLEOTIDE SEQUENCE [LARGE SCALE GENOMIC DNA]</scope>
    <source>
        <strain evidence="3">ATCC 33905 / DSM 74 / LMG 10896 / Claus 1</strain>
    </source>
</reference>
<dbReference type="KEGG" id="sli:Slin_3576"/>
<feature type="chain" id="PRO_5003034113" description="Outer membrane protein beta-barrel domain-containing protein" evidence="1">
    <location>
        <begin position="21"/>
        <end position="196"/>
    </location>
</feature>
<dbReference type="Proteomes" id="UP000002028">
    <property type="component" value="Chromosome"/>
</dbReference>
<gene>
    <name evidence="2" type="ordered locus">Slin_3576</name>
</gene>
<evidence type="ECO:0008006" key="4">
    <source>
        <dbReference type="Google" id="ProtNLM"/>
    </source>
</evidence>
<dbReference type="eggNOG" id="ENOG50344DQ">
    <property type="taxonomic scope" value="Bacteria"/>
</dbReference>
<evidence type="ECO:0000313" key="3">
    <source>
        <dbReference type="Proteomes" id="UP000002028"/>
    </source>
</evidence>